<dbReference type="EMBL" id="LXQD01000356">
    <property type="protein sequence ID" value="RCJ17501.1"/>
    <property type="molecule type" value="Genomic_DNA"/>
</dbReference>
<keyword evidence="2" id="KW-1185">Reference proteome</keyword>
<dbReference type="AlphaFoldDB" id="A0A367Q117"/>
<proteinExistence type="predicted"/>
<evidence type="ECO:0000313" key="1">
    <source>
        <dbReference type="EMBL" id="RCJ17501.1"/>
    </source>
</evidence>
<organism evidence="1 2">
    <name type="scientific">Nostoc minutum NIES-26</name>
    <dbReference type="NCBI Taxonomy" id="1844469"/>
    <lineage>
        <taxon>Bacteria</taxon>
        <taxon>Bacillati</taxon>
        <taxon>Cyanobacteriota</taxon>
        <taxon>Cyanophyceae</taxon>
        <taxon>Nostocales</taxon>
        <taxon>Nostocaceae</taxon>
        <taxon>Nostoc</taxon>
    </lineage>
</organism>
<reference evidence="1" key="1">
    <citation type="submission" date="2016-04" db="EMBL/GenBank/DDBJ databases">
        <authorList>
            <person name="Tabuchi Yagui T.R."/>
        </authorList>
    </citation>
    <scope>NUCLEOTIDE SEQUENCE [LARGE SCALE GENOMIC DNA]</scope>
    <source>
        <strain evidence="1">NIES-26</strain>
    </source>
</reference>
<comment type="caution">
    <text evidence="1">The sequence shown here is derived from an EMBL/GenBank/DDBJ whole genome shotgun (WGS) entry which is preliminary data.</text>
</comment>
<dbReference type="Proteomes" id="UP000252107">
    <property type="component" value="Unassembled WGS sequence"/>
</dbReference>
<gene>
    <name evidence="1" type="ORF">A6770_33965</name>
</gene>
<name>A0A367Q117_9NOSO</name>
<accession>A0A367Q117</accession>
<evidence type="ECO:0000313" key="2">
    <source>
        <dbReference type="Proteomes" id="UP000252107"/>
    </source>
</evidence>
<protein>
    <submittedName>
        <fullName evidence="1">Uncharacterized protein</fullName>
    </submittedName>
</protein>
<sequence>MRFTELIYKLRKSLLLAVLSLFVGLVFSSFLTVDSDNKVSFKIPFTKVNLPFVQNKILSDLIPGIVGSIAVYWVLDETIKQVFGISEIPDLPLEQFIQDIKSAQGRNIYILETFTKLATEDKLFWEFSEAIKKALKDGSKVQLLFIHPDSDAARQRAEELSKVIPPVNVPESIEKTLARFYQLEIESNNPNKLQIKLYDATPTIAMHRWGEEAYVSFFPVNKRSDEAPNLKLSTVTTFGRYCVKKFEELWTKDSGIYLNSYMKLKIKEQGNTEVTCYYVYEQNSKRQFVYAVPQKSQAGSLSNLFTLSQDQLISVEVEENRYDAVFEYQKSQKLNNVGDDERGKKKDEIIKRYFWKEEDINKYITSEPQILAIKFLLQVEIELSQNRLTQPEDREFYYVYEDNNSRNSLYAVCNSNNFISALQQQGGQLKQVSVIFARKIISQGTCNILHDLDQKNKVIKLIIRKYEQRGLNLKPQIIDDNSQIIYIKLST</sequence>